<keyword evidence="4" id="KW-0539">Nucleus</keyword>
<keyword evidence="10" id="KW-1185">Reference proteome</keyword>
<feature type="domain" description="HTH myb-type" evidence="8">
    <location>
        <begin position="24"/>
        <end position="78"/>
    </location>
</feature>
<dbReference type="InterPro" id="IPR009057">
    <property type="entry name" value="Homeodomain-like_sf"/>
</dbReference>
<feature type="domain" description="Myb-like" evidence="6">
    <location>
        <begin position="24"/>
        <end position="74"/>
    </location>
</feature>
<evidence type="ECO:0000259" key="8">
    <source>
        <dbReference type="PROSITE" id="PS51294"/>
    </source>
</evidence>
<comment type="caution">
    <text evidence="9">The sequence shown here is derived from an EMBL/GenBank/DDBJ whole genome shotgun (WGS) entry which is preliminary data.</text>
</comment>
<name>A0AAV5FNE6_ELECO</name>
<dbReference type="Pfam" id="PF00249">
    <property type="entry name" value="Myb_DNA-binding"/>
    <property type="match status" value="1"/>
</dbReference>
<evidence type="ECO:0000256" key="2">
    <source>
        <dbReference type="ARBA" id="ARBA00023125"/>
    </source>
</evidence>
<reference evidence="9" key="2">
    <citation type="submission" date="2021-12" db="EMBL/GenBank/DDBJ databases">
        <title>Resequencing data analysis of finger millet.</title>
        <authorList>
            <person name="Hatakeyama M."/>
            <person name="Aluri S."/>
            <person name="Balachadran M.T."/>
            <person name="Sivarajan S.R."/>
            <person name="Poveda L."/>
            <person name="Shimizu-Inatsugi R."/>
            <person name="Schlapbach R."/>
            <person name="Sreeman S.M."/>
            <person name="Shimizu K.K."/>
        </authorList>
    </citation>
    <scope>NUCLEOTIDE SEQUENCE</scope>
</reference>
<dbReference type="InterPro" id="IPR017884">
    <property type="entry name" value="SANT_dom"/>
</dbReference>
<dbReference type="InterPro" id="IPR006447">
    <property type="entry name" value="Myb_dom_plants"/>
</dbReference>
<keyword evidence="1" id="KW-0805">Transcription regulation</keyword>
<protein>
    <submittedName>
        <fullName evidence="9">Uncharacterized protein</fullName>
    </submittedName>
</protein>
<dbReference type="Gene3D" id="1.10.10.60">
    <property type="entry name" value="Homeodomain-like"/>
    <property type="match status" value="1"/>
</dbReference>
<sequence length="232" mass="25669">MMTSTRRNMPAFGNSKKKPRKPYTISRPREKWSAEEHEWLLHSLLMFGRDWKTIEQFVGTKTATQIRSHAQKYFIKAQKLGLAAALPPPHPRRAAIIPPPPTTTCFLDDDESAATSLVAPASAAAQLQSVDDWSASCSASAGEASCNSSVGSPPSEEEAWLADCLLRDETVEFPLSPDDLRFDEVYRFVGDVFSSVASWPVEAQLQRLHGVDPTVAETILLVLRNLQDNLFA</sequence>
<feature type="domain" description="SANT" evidence="7">
    <location>
        <begin position="27"/>
        <end position="78"/>
    </location>
</feature>
<proteinExistence type="predicted"/>
<dbReference type="Proteomes" id="UP001054889">
    <property type="component" value="Unassembled WGS sequence"/>
</dbReference>
<dbReference type="NCBIfam" id="TIGR01557">
    <property type="entry name" value="myb_SHAQKYF"/>
    <property type="match status" value="1"/>
</dbReference>
<dbReference type="Pfam" id="PF24904">
    <property type="entry name" value="RVE6"/>
    <property type="match status" value="1"/>
</dbReference>
<evidence type="ECO:0000313" key="10">
    <source>
        <dbReference type="Proteomes" id="UP001054889"/>
    </source>
</evidence>
<accession>A0AAV5FNE6</accession>
<evidence type="ECO:0000313" key="9">
    <source>
        <dbReference type="EMBL" id="GJN35955.1"/>
    </source>
</evidence>
<keyword evidence="2" id="KW-0238">DNA-binding</keyword>
<dbReference type="PANTHER" id="PTHR12802">
    <property type="entry name" value="SWI/SNF COMPLEX-RELATED"/>
    <property type="match status" value="1"/>
</dbReference>
<dbReference type="SMART" id="SM00717">
    <property type="entry name" value="SANT"/>
    <property type="match status" value="1"/>
</dbReference>
<dbReference type="GO" id="GO:0003677">
    <property type="term" value="F:DNA binding"/>
    <property type="evidence" value="ECO:0007669"/>
    <property type="project" value="UniProtKB-KW"/>
</dbReference>
<dbReference type="PROSITE" id="PS51294">
    <property type="entry name" value="HTH_MYB"/>
    <property type="match status" value="1"/>
</dbReference>
<dbReference type="SUPFAM" id="SSF46689">
    <property type="entry name" value="Homeodomain-like"/>
    <property type="match status" value="1"/>
</dbReference>
<dbReference type="InterPro" id="IPR017930">
    <property type="entry name" value="Myb_dom"/>
</dbReference>
<gene>
    <name evidence="9" type="primary">gb24773</name>
    <name evidence="9" type="ORF">PR202_gb24773</name>
</gene>
<dbReference type="PROSITE" id="PS51293">
    <property type="entry name" value="SANT"/>
    <property type="match status" value="1"/>
</dbReference>
<dbReference type="EMBL" id="BQKI01000088">
    <property type="protein sequence ID" value="GJN35955.1"/>
    <property type="molecule type" value="Genomic_DNA"/>
</dbReference>
<evidence type="ECO:0000256" key="3">
    <source>
        <dbReference type="ARBA" id="ARBA00023163"/>
    </source>
</evidence>
<evidence type="ECO:0000259" key="7">
    <source>
        <dbReference type="PROSITE" id="PS51293"/>
    </source>
</evidence>
<dbReference type="PANTHER" id="PTHR12802:SF146">
    <property type="entry name" value="PROTEIN REVEILLE 3"/>
    <property type="match status" value="1"/>
</dbReference>
<reference evidence="9" key="1">
    <citation type="journal article" date="2018" name="DNA Res.">
        <title>Multiple hybrid de novo genome assembly of finger millet, an orphan allotetraploid crop.</title>
        <authorList>
            <person name="Hatakeyama M."/>
            <person name="Aluri S."/>
            <person name="Balachadran M.T."/>
            <person name="Sivarajan S.R."/>
            <person name="Patrignani A."/>
            <person name="Gruter S."/>
            <person name="Poveda L."/>
            <person name="Shimizu-Inatsugi R."/>
            <person name="Baeten J."/>
            <person name="Francoijs K.J."/>
            <person name="Nataraja K.N."/>
            <person name="Reddy Y.A.N."/>
            <person name="Phadnis S."/>
            <person name="Ravikumar R.L."/>
            <person name="Schlapbach R."/>
            <person name="Sreeman S.M."/>
            <person name="Shimizu K.K."/>
        </authorList>
    </citation>
    <scope>NUCLEOTIDE SEQUENCE</scope>
</reference>
<evidence type="ECO:0000259" key="6">
    <source>
        <dbReference type="PROSITE" id="PS50090"/>
    </source>
</evidence>
<feature type="region of interest" description="Disordered" evidence="5">
    <location>
        <begin position="1"/>
        <end position="29"/>
    </location>
</feature>
<dbReference type="InterPro" id="IPR001005">
    <property type="entry name" value="SANT/Myb"/>
</dbReference>
<evidence type="ECO:0000256" key="5">
    <source>
        <dbReference type="SAM" id="MobiDB-lite"/>
    </source>
</evidence>
<keyword evidence="3" id="KW-0804">Transcription</keyword>
<evidence type="ECO:0000256" key="1">
    <source>
        <dbReference type="ARBA" id="ARBA00023015"/>
    </source>
</evidence>
<evidence type="ECO:0000256" key="4">
    <source>
        <dbReference type="ARBA" id="ARBA00023242"/>
    </source>
</evidence>
<dbReference type="PROSITE" id="PS50090">
    <property type="entry name" value="MYB_LIKE"/>
    <property type="match status" value="1"/>
</dbReference>
<dbReference type="CDD" id="cd00167">
    <property type="entry name" value="SANT"/>
    <property type="match status" value="1"/>
</dbReference>
<organism evidence="9 10">
    <name type="scientific">Eleusine coracana subsp. coracana</name>
    <dbReference type="NCBI Taxonomy" id="191504"/>
    <lineage>
        <taxon>Eukaryota</taxon>
        <taxon>Viridiplantae</taxon>
        <taxon>Streptophyta</taxon>
        <taxon>Embryophyta</taxon>
        <taxon>Tracheophyta</taxon>
        <taxon>Spermatophyta</taxon>
        <taxon>Magnoliopsida</taxon>
        <taxon>Liliopsida</taxon>
        <taxon>Poales</taxon>
        <taxon>Poaceae</taxon>
        <taxon>PACMAD clade</taxon>
        <taxon>Chloridoideae</taxon>
        <taxon>Cynodonteae</taxon>
        <taxon>Eleusininae</taxon>
        <taxon>Eleusine</taxon>
    </lineage>
</organism>
<dbReference type="AlphaFoldDB" id="A0AAV5FNE6"/>